<dbReference type="EMBL" id="AQPN01000004">
    <property type="protein sequence ID" value="EOR96632.1"/>
    <property type="molecule type" value="Genomic_DNA"/>
</dbReference>
<dbReference type="eggNOG" id="COG4585">
    <property type="taxonomic scope" value="Bacteria"/>
</dbReference>
<keyword evidence="2" id="KW-1185">Reference proteome</keyword>
<gene>
    <name evidence="1" type="ORF">ADIARSV_0167</name>
</gene>
<evidence type="ECO:0000313" key="1">
    <source>
        <dbReference type="EMBL" id="EOR96632.1"/>
    </source>
</evidence>
<protein>
    <submittedName>
        <fullName evidence="1">ATP-binding region, ATPase-like protein</fullName>
    </submittedName>
</protein>
<evidence type="ECO:0000313" key="2">
    <source>
        <dbReference type="Proteomes" id="UP000014174"/>
    </source>
</evidence>
<organism evidence="1 2">
    <name type="scientific">Arcticibacter svalbardensis MN12-7</name>
    <dbReference type="NCBI Taxonomy" id="1150600"/>
    <lineage>
        <taxon>Bacteria</taxon>
        <taxon>Pseudomonadati</taxon>
        <taxon>Bacteroidota</taxon>
        <taxon>Sphingobacteriia</taxon>
        <taxon>Sphingobacteriales</taxon>
        <taxon>Sphingobacteriaceae</taxon>
        <taxon>Arcticibacter</taxon>
    </lineage>
</organism>
<proteinExistence type="predicted"/>
<name>R9GXV5_9SPHI</name>
<comment type="caution">
    <text evidence="1">The sequence shown here is derived from an EMBL/GenBank/DDBJ whole genome shotgun (WGS) entry which is preliminary data.</text>
</comment>
<keyword evidence="1" id="KW-0547">Nucleotide-binding</keyword>
<sequence>MPHFSDNIKEKLIDDLTEVYANIDKHAETELPFFVCGQYYPVKGMIHFTISDLGVGFFKKINERQPDKIHSCGDAILWAIAGNSTKPDALGGSGLKNLHNYLDENQGGLQIYTGNAGWCSRTSKTSLIFPQGITDLRNNYIGATINLEFNKKTLLS</sequence>
<keyword evidence="1" id="KW-0067">ATP-binding</keyword>
<dbReference type="AlphaFoldDB" id="R9GXV5"/>
<accession>R9GXV5</accession>
<dbReference type="GO" id="GO:0005524">
    <property type="term" value="F:ATP binding"/>
    <property type="evidence" value="ECO:0007669"/>
    <property type="project" value="UniProtKB-KW"/>
</dbReference>
<dbReference type="STRING" id="1150600.ADIARSV_0167"/>
<dbReference type="Proteomes" id="UP000014174">
    <property type="component" value="Unassembled WGS sequence"/>
</dbReference>
<reference evidence="1 2" key="1">
    <citation type="journal article" date="2013" name="Genome Announc.">
        <title>Draft Genome Sequence of Arcticibacter svalbardensis Strain MN12-7T, a Member of the Family Sphingobacteriaceae Isolated from an Arctic Soil Sample.</title>
        <authorList>
            <person name="Shivaji S."/>
            <person name="Ara S."/>
            <person name="Prasad S."/>
            <person name="Manasa B.P."/>
            <person name="Begum Z."/>
            <person name="Singh A."/>
            <person name="Kumar Pinnaka A."/>
        </authorList>
    </citation>
    <scope>NUCLEOTIDE SEQUENCE [LARGE SCALE GENOMIC DNA]</scope>
    <source>
        <strain evidence="1 2">MN12-7</strain>
    </source>
</reference>